<accession>A0A6N7EJ51</accession>
<evidence type="ECO:0000256" key="3">
    <source>
        <dbReference type="PROSITE-ProRule" id="PRU01091"/>
    </source>
</evidence>
<keyword evidence="6" id="KW-1185">Reference proteome</keyword>
<evidence type="ECO:0000259" key="4">
    <source>
        <dbReference type="PROSITE" id="PS51755"/>
    </source>
</evidence>
<sequence length="986" mass="104649">MVAAGLTFGVLGPLQVHRDGVEVAVPSRRQRAVLAALLLRRDETVDVDHLVQAAWGERPPRSPKAALHTVMSRLRGTIGADVVLSEPSGYRLTPTDDALDADRFRAMCDSAAREPPAEALDLTERALRLWRGDFLPEFADSPFAEVEAARLTQRRLAACEERASLQIQLGEVEEAAAGMAALVHDNPLRERAYGLLMRALYLAGRPSEALDHYQAHRQFLVAELGLEPSPELRDLQMQILDHGIPRADRPTLSHPVPRWLVDGTTFVGRADAVAELVDAVASHSLTTVTGPGGVGKSRLAAQVLEGLSRRLAMPAAVAELDAAGPEDVDLAVAAALGLGHVRDAVAEAVLEYLGITPTLLVLDGCEHVRDAVAAFAASVLRHCPRTHLLVTSRRRLAVHAEQVLPLEPLALPPTTTVPGAQPGTAATELFVDRARRVRPGLAFDRDALTAVAAICRRLDGLPLAIELAATRAAALGVVEVRDRLARSLDLLEETDDGGPSVRRTLDWSYGLLSPSEQALLRALAVFEGGFDLASAEHVAPSRTSGSVPADLAGLVDASLVQVHQDGGVRYHLLQLVRSFASERLRRADDADEVHLAHARWVRSCVRSVAERSVGPDDAAAVVGLETDMLNIRAAVSWALGAGHPQLAGEITGTVTLASTMWPVCADLSEIVRKAADSPDVLATSAGPLAQAAGAFVAATRGELATGEREARAALARTAPDATMTADQRTLALSALGVSALYGGDHPQSRRCWWEMLEVDGTSLARRSGAYSSLALIAHYDGDTPAARDLAALALSTAEAAGAVAYRGFARYATAEVVSGEDRSAAVPLFVAAARDAYLVGAQYVGGLANIALLAVLTRSQRRAEALGVVGPLLDRWFRLGAWPQQWTTLRIFAELLAEDRPESAALLLTAADAASSAPAVTGADARRYAKLGADLRAELGTSVFGRITELGSILPRAQVVDRARVTAGELTNGRPQALQPDESARW</sequence>
<feature type="DNA-binding region" description="OmpR/PhoB-type" evidence="3">
    <location>
        <begin position="1"/>
        <end position="94"/>
    </location>
</feature>
<dbReference type="AlphaFoldDB" id="A0A6N7EJ51"/>
<dbReference type="SMART" id="SM01043">
    <property type="entry name" value="BTAD"/>
    <property type="match status" value="1"/>
</dbReference>
<dbReference type="GO" id="GO:0000160">
    <property type="term" value="P:phosphorelay signal transduction system"/>
    <property type="evidence" value="ECO:0007669"/>
    <property type="project" value="InterPro"/>
</dbReference>
<comment type="similarity">
    <text evidence="1">Belongs to the AfsR/DnrI/RedD regulatory family.</text>
</comment>
<dbReference type="InterPro" id="IPR036388">
    <property type="entry name" value="WH-like_DNA-bd_sf"/>
</dbReference>
<dbReference type="Pfam" id="PF25872">
    <property type="entry name" value="HTH_77"/>
    <property type="match status" value="1"/>
</dbReference>
<gene>
    <name evidence="5" type="ORF">GB881_03995</name>
</gene>
<dbReference type="GO" id="GO:0006355">
    <property type="term" value="P:regulation of DNA-templated transcription"/>
    <property type="evidence" value="ECO:0007669"/>
    <property type="project" value="InterPro"/>
</dbReference>
<evidence type="ECO:0000313" key="5">
    <source>
        <dbReference type="EMBL" id="MPV36216.1"/>
    </source>
</evidence>
<dbReference type="CDD" id="cd15831">
    <property type="entry name" value="BTAD"/>
    <property type="match status" value="1"/>
</dbReference>
<dbReference type="InterPro" id="IPR016032">
    <property type="entry name" value="Sig_transdc_resp-reg_C-effctor"/>
</dbReference>
<dbReference type="Pfam" id="PF03704">
    <property type="entry name" value="BTAD"/>
    <property type="match status" value="1"/>
</dbReference>
<dbReference type="InterPro" id="IPR001867">
    <property type="entry name" value="OmpR/PhoB-type_DNA-bd"/>
</dbReference>
<dbReference type="Gene3D" id="3.40.50.300">
    <property type="entry name" value="P-loop containing nucleotide triphosphate hydrolases"/>
    <property type="match status" value="1"/>
</dbReference>
<evidence type="ECO:0000256" key="1">
    <source>
        <dbReference type="ARBA" id="ARBA00005820"/>
    </source>
</evidence>
<dbReference type="Gene3D" id="1.10.10.10">
    <property type="entry name" value="Winged helix-like DNA-binding domain superfamily/Winged helix DNA-binding domain"/>
    <property type="match status" value="1"/>
</dbReference>
<dbReference type="Proteomes" id="UP000437709">
    <property type="component" value="Unassembled WGS sequence"/>
</dbReference>
<dbReference type="EMBL" id="WHPC01000008">
    <property type="protein sequence ID" value="MPV36216.1"/>
    <property type="molecule type" value="Genomic_DNA"/>
</dbReference>
<keyword evidence="2 3" id="KW-0238">DNA-binding</keyword>
<dbReference type="Gene3D" id="1.25.40.10">
    <property type="entry name" value="Tetratricopeptide repeat domain"/>
    <property type="match status" value="1"/>
</dbReference>
<name>A0A6N7EJ51_9MICO</name>
<proteinExistence type="inferred from homology"/>
<dbReference type="InterPro" id="IPR027417">
    <property type="entry name" value="P-loop_NTPase"/>
</dbReference>
<dbReference type="RefSeq" id="WP_152195807.1">
    <property type="nucleotide sequence ID" value="NZ_VUKD01000004.1"/>
</dbReference>
<protein>
    <recommendedName>
        <fullName evidence="4">OmpR/PhoB-type domain-containing protein</fullName>
    </recommendedName>
</protein>
<dbReference type="GO" id="GO:0003677">
    <property type="term" value="F:DNA binding"/>
    <property type="evidence" value="ECO:0007669"/>
    <property type="project" value="UniProtKB-UniRule"/>
</dbReference>
<dbReference type="PANTHER" id="PTHR47691:SF3">
    <property type="entry name" value="HTH-TYPE TRANSCRIPTIONAL REGULATOR RV0890C-RELATED"/>
    <property type="match status" value="1"/>
</dbReference>
<dbReference type="SUPFAM" id="SSF48452">
    <property type="entry name" value="TPR-like"/>
    <property type="match status" value="1"/>
</dbReference>
<comment type="caution">
    <text evidence="5">The sequence shown here is derived from an EMBL/GenBank/DDBJ whole genome shotgun (WGS) entry which is preliminary data.</text>
</comment>
<dbReference type="SUPFAM" id="SSF46894">
    <property type="entry name" value="C-terminal effector domain of the bipartite response regulators"/>
    <property type="match status" value="1"/>
</dbReference>
<evidence type="ECO:0000256" key="2">
    <source>
        <dbReference type="ARBA" id="ARBA00023125"/>
    </source>
</evidence>
<dbReference type="PROSITE" id="PS51755">
    <property type="entry name" value="OMPR_PHOB"/>
    <property type="match status" value="1"/>
</dbReference>
<reference evidence="5 6" key="1">
    <citation type="submission" date="2019-10" db="EMBL/GenBank/DDBJ databases">
        <title>Georgenia wutianyii sp. nov. and Georgenia yuyongxinii sp. nov. isolated from plateau pika (Ochotona curzoniae) in the Qinghai-Tibet plateau of China.</title>
        <authorList>
            <person name="Tian Z."/>
        </authorList>
    </citation>
    <scope>NUCLEOTIDE SEQUENCE [LARGE SCALE GENOMIC DNA]</scope>
    <source>
        <strain evidence="5 6">JCM 19765</strain>
    </source>
</reference>
<dbReference type="OrthoDB" id="3691954at2"/>
<dbReference type="SMART" id="SM00862">
    <property type="entry name" value="Trans_reg_C"/>
    <property type="match status" value="1"/>
</dbReference>
<dbReference type="InterPro" id="IPR005158">
    <property type="entry name" value="BTAD"/>
</dbReference>
<evidence type="ECO:0000313" key="6">
    <source>
        <dbReference type="Proteomes" id="UP000437709"/>
    </source>
</evidence>
<organism evidence="5 6">
    <name type="scientific">Georgenia subflava</name>
    <dbReference type="NCBI Taxonomy" id="1622177"/>
    <lineage>
        <taxon>Bacteria</taxon>
        <taxon>Bacillati</taxon>
        <taxon>Actinomycetota</taxon>
        <taxon>Actinomycetes</taxon>
        <taxon>Micrococcales</taxon>
        <taxon>Bogoriellaceae</taxon>
        <taxon>Georgenia</taxon>
    </lineage>
</organism>
<dbReference type="InterPro" id="IPR011990">
    <property type="entry name" value="TPR-like_helical_dom_sf"/>
</dbReference>
<dbReference type="InterPro" id="IPR058852">
    <property type="entry name" value="HTH_77"/>
</dbReference>
<feature type="domain" description="OmpR/PhoB-type" evidence="4">
    <location>
        <begin position="1"/>
        <end position="94"/>
    </location>
</feature>
<dbReference type="SUPFAM" id="SSF52540">
    <property type="entry name" value="P-loop containing nucleoside triphosphate hydrolases"/>
    <property type="match status" value="1"/>
</dbReference>
<dbReference type="PANTHER" id="PTHR47691">
    <property type="entry name" value="REGULATOR-RELATED"/>
    <property type="match status" value="1"/>
</dbReference>